<dbReference type="SUPFAM" id="SSF56935">
    <property type="entry name" value="Porins"/>
    <property type="match status" value="1"/>
</dbReference>
<keyword evidence="2 8" id="KW-0813">Transport</keyword>
<dbReference type="AlphaFoldDB" id="A0A4Z0V2Y6"/>
<evidence type="ECO:0000259" key="11">
    <source>
        <dbReference type="Pfam" id="PF00593"/>
    </source>
</evidence>
<proteinExistence type="inferred from homology"/>
<keyword evidence="5 9" id="KW-0798">TonB box</keyword>
<dbReference type="Pfam" id="PF00593">
    <property type="entry name" value="TonB_dep_Rec_b-barrel"/>
    <property type="match status" value="1"/>
</dbReference>
<dbReference type="InterPro" id="IPR039426">
    <property type="entry name" value="TonB-dep_rcpt-like"/>
</dbReference>
<evidence type="ECO:0000256" key="6">
    <source>
        <dbReference type="ARBA" id="ARBA00023136"/>
    </source>
</evidence>
<dbReference type="Gene3D" id="2.60.40.1120">
    <property type="entry name" value="Carboxypeptidase-like, regulatory domain"/>
    <property type="match status" value="1"/>
</dbReference>
<evidence type="ECO:0000256" key="1">
    <source>
        <dbReference type="ARBA" id="ARBA00004571"/>
    </source>
</evidence>
<evidence type="ECO:0000256" key="7">
    <source>
        <dbReference type="ARBA" id="ARBA00023237"/>
    </source>
</evidence>
<dbReference type="Gene3D" id="2.170.130.10">
    <property type="entry name" value="TonB-dependent receptor, plug domain"/>
    <property type="match status" value="1"/>
</dbReference>
<reference evidence="13 14" key="1">
    <citation type="submission" date="2019-02" db="EMBL/GenBank/DDBJ databases">
        <title>Isolation and identification of novel species under the genus Muribaculum.</title>
        <authorList>
            <person name="Miyake S."/>
            <person name="Ding Y."/>
            <person name="Low A."/>
            <person name="Soh M."/>
            <person name="Seedorf H."/>
        </authorList>
    </citation>
    <scope>NUCLEOTIDE SEQUENCE [LARGE SCALE GENOMIC DNA]</scope>
    <source>
        <strain evidence="13 14">TLL-A3</strain>
    </source>
</reference>
<keyword evidence="4 8" id="KW-0812">Transmembrane</keyword>
<evidence type="ECO:0000256" key="9">
    <source>
        <dbReference type="RuleBase" id="RU003357"/>
    </source>
</evidence>
<sequence>MKKVLLALLLAVTLLVPLDGYARAYNVSFDKATPEAVINTLKHDTGLEFVYQKDILKAAKSPVTCNYTGLTLEQMLNRVISVNMFLDYEVVDKTVILKRPNVGVDIVKGDIKGVVYDVEENEPLAGATIMIDGTTKITVSDVDGKFTISDVTALNPMVTAVFVGMKPVSVKVTPKNMHDIRFNMETHVTMMSEVVVTGYQDIKKEKMTGSVATISSEKLEERYTLNLLDNLEGRVAGLSTYGGKPIIRGVGTLSGSTAPLLVVDGLPIEGSLDDINPYDIESVNVLKDASASAIYGARAANGIIVVTTKNAKKKGKIDIDFSANLTWYENRNMDYHDNFYMTPEEHIKAETEYMEYKYFVKDDVRNNDPEQNIKSFLQGLKTGQAYPSLIDYSYYQLATGAIDRNQLNSIIDGLKGNNFARDYADNVYRRQLVQQYNIALRSASDKSRNSIVLNYKHDNSGMINHKSEWLNISYKGSFDIAKWLTATVSINSIYSTDRTYGSDYNSSADNPWAFAPYYPFYNADGSIKLQYPWYNGNEWWDPGEGMHNLGVNVVDEMYNNTQTDRRQNMRYHGDLLFRILPGLTANAQFIYEVDTQNQKHLATEKSHAARSMRNAFAYRTAEGTVDYYTPRSGGFLQTNEIEGNYWTARGQLNYSRTFGKHDIAAIAGLEFRETTSKGTKALALGYDEQLQSSSTHTVDFGKLSQMRNSPLFMLEAGGYPCNQFVFGPYMEDGMGLVPEVNHRYGSGYANLTYTYDEKYNVFGSFRKDYADVFGLNSKFRGKPLWSVGAGWNVHNEGFVRDFAPWLSFLKLRVSYGVTGNIYQGATSVMTASAGEINGNTNLPFGTVTSPANPDLRWEQNRTTNVGLDFSLFNYRLRGSFDFYNKVGKDIFNGINLDPTTGFTSIVANAASIRNRGVELVASYDWFVPRSRRDFSWTTSLTFTYNTNEVTDVENPATIAHQLISKPYKVGYPVNAMWSYRFAGISDKIGQEGQTLFYVENGAVQHNASGRSIDILEFSGQSDPKYIMGIDNTFKWNGLSLGFVLAYYGGHKMRALAQTEVFNTFTSPMASYFVDAWTPENKTDVPGLGIYSSTLIGSEPSYSNTAVRDASFLKLRNIVLGYTIPETWLRRFGINLLTVSFQVNNPKALWTANDIGVDPETLGIRRPTSYMVGLNLNL</sequence>
<evidence type="ECO:0000256" key="5">
    <source>
        <dbReference type="ARBA" id="ARBA00023077"/>
    </source>
</evidence>
<comment type="subcellular location">
    <subcellularLocation>
        <location evidence="1 8">Cell outer membrane</location>
        <topology evidence="1 8">Multi-pass membrane protein</topology>
    </subcellularLocation>
</comment>
<evidence type="ECO:0000313" key="13">
    <source>
        <dbReference type="EMBL" id="TGG36780.1"/>
    </source>
</evidence>
<dbReference type="RefSeq" id="WP_135472491.1">
    <property type="nucleotide sequence ID" value="NZ_CASJDB010000058.1"/>
</dbReference>
<evidence type="ECO:0000256" key="10">
    <source>
        <dbReference type="SAM" id="SignalP"/>
    </source>
</evidence>
<evidence type="ECO:0000256" key="8">
    <source>
        <dbReference type="PROSITE-ProRule" id="PRU01360"/>
    </source>
</evidence>
<dbReference type="SUPFAM" id="SSF49464">
    <property type="entry name" value="Carboxypeptidase regulatory domain-like"/>
    <property type="match status" value="1"/>
</dbReference>
<gene>
    <name evidence="13" type="ORF">EZ315_13180</name>
</gene>
<evidence type="ECO:0000313" key="14">
    <source>
        <dbReference type="Proteomes" id="UP000297635"/>
    </source>
</evidence>
<dbReference type="NCBIfam" id="TIGR04056">
    <property type="entry name" value="OMP_RagA_SusC"/>
    <property type="match status" value="1"/>
</dbReference>
<comment type="similarity">
    <text evidence="8 9">Belongs to the TonB-dependent receptor family.</text>
</comment>
<evidence type="ECO:0000259" key="12">
    <source>
        <dbReference type="Pfam" id="PF07715"/>
    </source>
</evidence>
<accession>A0A4Z0V2Y6</accession>
<comment type="caution">
    <text evidence="13">The sequence shown here is derived from an EMBL/GenBank/DDBJ whole genome shotgun (WGS) entry which is preliminary data.</text>
</comment>
<keyword evidence="6 8" id="KW-0472">Membrane</keyword>
<keyword evidence="14" id="KW-1185">Reference proteome</keyword>
<dbReference type="EMBL" id="SJSA01000002">
    <property type="protein sequence ID" value="TGG36780.1"/>
    <property type="molecule type" value="Genomic_DNA"/>
</dbReference>
<dbReference type="InterPro" id="IPR037066">
    <property type="entry name" value="Plug_dom_sf"/>
</dbReference>
<organism evidence="13 14">
    <name type="scientific">Duncaniella freteri</name>
    <dbReference type="NCBI Taxonomy" id="2530391"/>
    <lineage>
        <taxon>Bacteria</taxon>
        <taxon>Pseudomonadati</taxon>
        <taxon>Bacteroidota</taxon>
        <taxon>Bacteroidia</taxon>
        <taxon>Bacteroidales</taxon>
        <taxon>Muribaculaceae</taxon>
        <taxon>Duncaniella</taxon>
    </lineage>
</organism>
<dbReference type="InterPro" id="IPR023997">
    <property type="entry name" value="TonB-dep_OMP_SusC/RagA_CS"/>
</dbReference>
<dbReference type="InterPro" id="IPR012910">
    <property type="entry name" value="Plug_dom"/>
</dbReference>
<evidence type="ECO:0000256" key="2">
    <source>
        <dbReference type="ARBA" id="ARBA00022448"/>
    </source>
</evidence>
<dbReference type="GeneID" id="82150744"/>
<dbReference type="Pfam" id="PF13715">
    <property type="entry name" value="CarbopepD_reg_2"/>
    <property type="match status" value="1"/>
</dbReference>
<name>A0A4Z0V2Y6_9BACT</name>
<protein>
    <submittedName>
        <fullName evidence="13">SusC/RagA family TonB-linked outer membrane protein</fullName>
    </submittedName>
</protein>
<dbReference type="NCBIfam" id="TIGR04057">
    <property type="entry name" value="SusC_RagA_signa"/>
    <property type="match status" value="1"/>
</dbReference>
<feature type="signal peptide" evidence="10">
    <location>
        <begin position="1"/>
        <end position="24"/>
    </location>
</feature>
<feature type="chain" id="PRO_5021408966" evidence="10">
    <location>
        <begin position="25"/>
        <end position="1177"/>
    </location>
</feature>
<dbReference type="PROSITE" id="PS52016">
    <property type="entry name" value="TONB_DEPENDENT_REC_3"/>
    <property type="match status" value="1"/>
</dbReference>
<dbReference type="InterPro" id="IPR036942">
    <property type="entry name" value="Beta-barrel_TonB_sf"/>
</dbReference>
<dbReference type="GO" id="GO:0009279">
    <property type="term" value="C:cell outer membrane"/>
    <property type="evidence" value="ECO:0007669"/>
    <property type="project" value="UniProtKB-SubCell"/>
</dbReference>
<keyword evidence="10" id="KW-0732">Signal</keyword>
<keyword evidence="3 8" id="KW-1134">Transmembrane beta strand</keyword>
<dbReference type="Proteomes" id="UP000297635">
    <property type="component" value="Unassembled WGS sequence"/>
</dbReference>
<dbReference type="Pfam" id="PF07715">
    <property type="entry name" value="Plug"/>
    <property type="match status" value="1"/>
</dbReference>
<keyword evidence="7 8" id="KW-0998">Cell outer membrane</keyword>
<dbReference type="Gene3D" id="2.40.170.20">
    <property type="entry name" value="TonB-dependent receptor, beta-barrel domain"/>
    <property type="match status" value="1"/>
</dbReference>
<feature type="domain" description="TonB-dependent receptor-like beta-barrel" evidence="11">
    <location>
        <begin position="540"/>
        <end position="1006"/>
    </location>
</feature>
<dbReference type="InterPro" id="IPR008969">
    <property type="entry name" value="CarboxyPept-like_regulatory"/>
</dbReference>
<feature type="domain" description="TonB-dependent receptor plug" evidence="12">
    <location>
        <begin position="204"/>
        <end position="303"/>
    </location>
</feature>
<dbReference type="InterPro" id="IPR000531">
    <property type="entry name" value="Beta-barrel_TonB"/>
</dbReference>
<evidence type="ECO:0000256" key="4">
    <source>
        <dbReference type="ARBA" id="ARBA00022692"/>
    </source>
</evidence>
<dbReference type="InterPro" id="IPR023996">
    <property type="entry name" value="TonB-dep_OMP_SusC/RagA"/>
</dbReference>
<evidence type="ECO:0000256" key="3">
    <source>
        <dbReference type="ARBA" id="ARBA00022452"/>
    </source>
</evidence>